<keyword evidence="5 9" id="KW-0449">Lipoprotein</keyword>
<feature type="repeat" description="TPR" evidence="7">
    <location>
        <begin position="81"/>
        <end position="114"/>
    </location>
</feature>
<sequence precursor="true">MTLQTSLSRFLSFAILLFSLVGCSSIPSASQQDAKSEIDDSRSADQILAQARKAMKGGGYEEAIKHYETLQARFPLGRYAQQSLLEQGFAYYKAEEEDTALDTIDRFIRLYPRSPIMDYGLYLRGLVNFNRGRSLTDKFFPKSFADLDNVRQKEAFHDFSKLITRYPNSQYAADAKKRIQHLRNSLAKSEVNIAYYYMKRGAYLAAFNRAEYTIKHYQGSPAIVDALVVKLQASQKLNKPELAAATKRVIELNYPERASKL</sequence>
<keyword evidence="1 6" id="KW-0732">Signal</keyword>
<dbReference type="AlphaFoldDB" id="A0A6S6SL78"/>
<evidence type="ECO:0000256" key="6">
    <source>
        <dbReference type="HAMAP-Rule" id="MF_00922"/>
    </source>
</evidence>
<gene>
    <name evidence="6" type="primary">bamD</name>
    <name evidence="9" type="ORF">HELGO_WM12072</name>
</gene>
<dbReference type="SUPFAM" id="SSF48452">
    <property type="entry name" value="TPR-like"/>
    <property type="match status" value="1"/>
</dbReference>
<comment type="subcellular location">
    <subcellularLocation>
        <location evidence="6">Cell outer membrane</location>
    </subcellularLocation>
</comment>
<evidence type="ECO:0000259" key="8">
    <source>
        <dbReference type="Pfam" id="PF13525"/>
    </source>
</evidence>
<evidence type="ECO:0000256" key="2">
    <source>
        <dbReference type="ARBA" id="ARBA00023136"/>
    </source>
</evidence>
<dbReference type="HAMAP" id="MF_00922">
    <property type="entry name" value="OM_assembly_BamD"/>
    <property type="match status" value="1"/>
</dbReference>
<reference evidence="9" key="1">
    <citation type="submission" date="2020-01" db="EMBL/GenBank/DDBJ databases">
        <authorList>
            <person name="Meier V. D."/>
            <person name="Meier V D."/>
        </authorList>
    </citation>
    <scope>NUCLEOTIDE SEQUENCE</scope>
    <source>
        <strain evidence="9">HLG_WM_MAG_07</strain>
    </source>
</reference>
<evidence type="ECO:0000256" key="4">
    <source>
        <dbReference type="ARBA" id="ARBA00023237"/>
    </source>
</evidence>
<dbReference type="InterPro" id="IPR017689">
    <property type="entry name" value="BamD"/>
</dbReference>
<keyword evidence="3" id="KW-0564">Palmitate</keyword>
<feature type="signal peptide" evidence="6">
    <location>
        <begin position="1"/>
        <end position="29"/>
    </location>
</feature>
<dbReference type="InterPro" id="IPR019734">
    <property type="entry name" value="TPR_rpt"/>
</dbReference>
<feature type="chain" id="PRO_5028548978" description="Outer membrane protein assembly factor BamD" evidence="6">
    <location>
        <begin position="30"/>
        <end position="261"/>
    </location>
</feature>
<evidence type="ECO:0000313" key="9">
    <source>
        <dbReference type="EMBL" id="CAA6805929.1"/>
    </source>
</evidence>
<proteinExistence type="inferred from homology"/>
<dbReference type="GO" id="GO:1990063">
    <property type="term" value="C:Bam protein complex"/>
    <property type="evidence" value="ECO:0007669"/>
    <property type="project" value="TreeGrafter"/>
</dbReference>
<protein>
    <recommendedName>
        <fullName evidence="6">Outer membrane protein assembly factor BamD</fullName>
    </recommendedName>
</protein>
<dbReference type="PANTHER" id="PTHR37423:SF1">
    <property type="entry name" value="OUTER MEMBRANE PROTEIN ASSEMBLY FACTOR BAMD"/>
    <property type="match status" value="1"/>
</dbReference>
<dbReference type="Gene3D" id="1.25.40.10">
    <property type="entry name" value="Tetratricopeptide repeat domain"/>
    <property type="match status" value="1"/>
</dbReference>
<dbReference type="Pfam" id="PF13525">
    <property type="entry name" value="YfiO"/>
    <property type="match status" value="1"/>
</dbReference>
<keyword evidence="4 6" id="KW-0998">Cell outer membrane</keyword>
<keyword evidence="2 6" id="KW-0472">Membrane</keyword>
<evidence type="ECO:0000256" key="5">
    <source>
        <dbReference type="ARBA" id="ARBA00023288"/>
    </source>
</evidence>
<keyword evidence="7" id="KW-0802">TPR repeat</keyword>
<comment type="similarity">
    <text evidence="6">Belongs to the BamD family.</text>
</comment>
<evidence type="ECO:0000256" key="7">
    <source>
        <dbReference type="PROSITE-ProRule" id="PRU00339"/>
    </source>
</evidence>
<comment type="subunit">
    <text evidence="6">Part of the Bam complex.</text>
</comment>
<evidence type="ECO:0000256" key="3">
    <source>
        <dbReference type="ARBA" id="ARBA00023139"/>
    </source>
</evidence>
<dbReference type="PANTHER" id="PTHR37423">
    <property type="entry name" value="SOLUBLE LYTIC MUREIN TRANSGLYCOSYLASE-RELATED"/>
    <property type="match status" value="1"/>
</dbReference>
<comment type="function">
    <text evidence="6">Part of the outer membrane protein assembly complex, which is involved in assembly and insertion of beta-barrel proteins into the outer membrane.</text>
</comment>
<dbReference type="NCBIfam" id="TIGR03302">
    <property type="entry name" value="OM_YfiO"/>
    <property type="match status" value="1"/>
</dbReference>
<dbReference type="CDD" id="cd15830">
    <property type="entry name" value="BamD"/>
    <property type="match status" value="1"/>
</dbReference>
<dbReference type="GO" id="GO:0051205">
    <property type="term" value="P:protein insertion into membrane"/>
    <property type="evidence" value="ECO:0007669"/>
    <property type="project" value="UniProtKB-UniRule"/>
</dbReference>
<dbReference type="PROSITE" id="PS50005">
    <property type="entry name" value="TPR"/>
    <property type="match status" value="1"/>
</dbReference>
<name>A0A6S6SL78_9GAMM</name>
<feature type="domain" description="Outer membrane lipoprotein BamD-like" evidence="8">
    <location>
        <begin position="43"/>
        <end position="246"/>
    </location>
</feature>
<organism evidence="9">
    <name type="scientific">uncultured Thiotrichaceae bacterium</name>
    <dbReference type="NCBI Taxonomy" id="298394"/>
    <lineage>
        <taxon>Bacteria</taxon>
        <taxon>Pseudomonadati</taxon>
        <taxon>Pseudomonadota</taxon>
        <taxon>Gammaproteobacteria</taxon>
        <taxon>Thiotrichales</taxon>
        <taxon>Thiotrichaceae</taxon>
        <taxon>environmental samples</taxon>
    </lineage>
</organism>
<dbReference type="GO" id="GO:0043165">
    <property type="term" value="P:Gram-negative-bacterium-type cell outer membrane assembly"/>
    <property type="evidence" value="ECO:0007669"/>
    <property type="project" value="UniProtKB-UniRule"/>
</dbReference>
<accession>A0A6S6SL78</accession>
<dbReference type="InterPro" id="IPR011990">
    <property type="entry name" value="TPR-like_helical_dom_sf"/>
</dbReference>
<dbReference type="InterPro" id="IPR039565">
    <property type="entry name" value="BamD-like"/>
</dbReference>
<dbReference type="EMBL" id="CACVAY010000029">
    <property type="protein sequence ID" value="CAA6805929.1"/>
    <property type="molecule type" value="Genomic_DNA"/>
</dbReference>
<evidence type="ECO:0000256" key="1">
    <source>
        <dbReference type="ARBA" id="ARBA00022729"/>
    </source>
</evidence>